<evidence type="ECO:0000313" key="5">
    <source>
        <dbReference type="Proteomes" id="UP000295830"/>
    </source>
</evidence>
<gene>
    <name evidence="4" type="ORF">DES49_1987</name>
</gene>
<reference evidence="4 5" key="1">
    <citation type="submission" date="2019-03" db="EMBL/GenBank/DDBJ databases">
        <title>Genomic Encyclopedia of Type Strains, Phase IV (KMG-IV): sequencing the most valuable type-strain genomes for metagenomic binning, comparative biology and taxonomic classification.</title>
        <authorList>
            <person name="Goeker M."/>
        </authorList>
    </citation>
    <scope>NUCLEOTIDE SEQUENCE [LARGE SCALE GENOMIC DNA]</scope>
    <source>
        <strain evidence="4 5">DSM 15505</strain>
    </source>
</reference>
<dbReference type="OrthoDB" id="9809275at2"/>
<dbReference type="AlphaFoldDB" id="A0A4R7JPX3"/>
<evidence type="ECO:0000256" key="1">
    <source>
        <dbReference type="ARBA" id="ARBA00022741"/>
    </source>
</evidence>
<keyword evidence="2" id="KW-0067">ATP-binding</keyword>
<dbReference type="GO" id="GO:0005524">
    <property type="term" value="F:ATP binding"/>
    <property type="evidence" value="ECO:0007669"/>
    <property type="project" value="UniProtKB-KW"/>
</dbReference>
<accession>A0A4R7JPX3</accession>
<sequence length="336" mass="38327">MDQRYRALLDWLETSLQATPDAVTPVAGDASFRRYFRVTLGNETHIAMDAPPEKEGSDAFLALARHWHRYGLHVPAVLETDLAQGFLLLEDLGDDLYLHRLSDEPTADILYGDALEALIHIQPRSSPPEYAQPDYDAELLEREMQLFPDWLLEKKLALTLSNQEQAMLQTTFRTLIESALAQPRVTVHRDYHSRNLLITESNSPGIIDFQDAVNGPITYDPVSLLKDCYIRWPDEAIERWLEQFREESARAGLHHADSATFTQWFELMGLQRHLKAAGIFARLDVRDGKPGYLADIPRVLDYMVTAAYRQPALTHFAGWLEERVIPAMMKELEATA</sequence>
<dbReference type="InterPro" id="IPR011009">
    <property type="entry name" value="Kinase-like_dom_sf"/>
</dbReference>
<organism evidence="4 5">
    <name type="scientific">Halospina denitrificans</name>
    <dbReference type="NCBI Taxonomy" id="332522"/>
    <lineage>
        <taxon>Bacteria</taxon>
        <taxon>Pseudomonadati</taxon>
        <taxon>Pseudomonadota</taxon>
        <taxon>Gammaproteobacteria</taxon>
        <taxon>Halospina</taxon>
    </lineage>
</organism>
<evidence type="ECO:0000259" key="3">
    <source>
        <dbReference type="Pfam" id="PF01636"/>
    </source>
</evidence>
<dbReference type="Proteomes" id="UP000295830">
    <property type="component" value="Unassembled WGS sequence"/>
</dbReference>
<dbReference type="Gene3D" id="3.90.1200.10">
    <property type="match status" value="1"/>
</dbReference>
<keyword evidence="5" id="KW-1185">Reference proteome</keyword>
<dbReference type="EMBL" id="SOAX01000004">
    <property type="protein sequence ID" value="TDT40222.1"/>
    <property type="molecule type" value="Genomic_DNA"/>
</dbReference>
<keyword evidence="1" id="KW-0547">Nucleotide-binding</keyword>
<name>A0A4R7JPX3_9GAMM</name>
<feature type="domain" description="Aminoglycoside phosphotransferase" evidence="3">
    <location>
        <begin position="23"/>
        <end position="245"/>
    </location>
</feature>
<dbReference type="Gene3D" id="3.30.200.20">
    <property type="entry name" value="Phosphorylase Kinase, domain 1"/>
    <property type="match status" value="1"/>
</dbReference>
<dbReference type="PANTHER" id="PTHR33540:SF1">
    <property type="entry name" value="N-ACETYLMURAMATE_N-ACETYLGLUCOSAMINE KINASE"/>
    <property type="match status" value="1"/>
</dbReference>
<evidence type="ECO:0000313" key="4">
    <source>
        <dbReference type="EMBL" id="TDT40222.1"/>
    </source>
</evidence>
<dbReference type="PANTHER" id="PTHR33540">
    <property type="entry name" value="TRNA THREONYLCARBAMOYLADENOSINE BIOSYNTHESIS PROTEIN TSAE"/>
    <property type="match status" value="1"/>
</dbReference>
<dbReference type="SUPFAM" id="SSF56112">
    <property type="entry name" value="Protein kinase-like (PK-like)"/>
    <property type="match status" value="1"/>
</dbReference>
<proteinExistence type="predicted"/>
<evidence type="ECO:0000256" key="2">
    <source>
        <dbReference type="ARBA" id="ARBA00022840"/>
    </source>
</evidence>
<dbReference type="InterPro" id="IPR002575">
    <property type="entry name" value="Aminoglycoside_PTrfase"/>
</dbReference>
<protein>
    <recommendedName>
        <fullName evidence="3">Aminoglycoside phosphotransferase domain-containing protein</fullName>
    </recommendedName>
</protein>
<comment type="caution">
    <text evidence="4">The sequence shown here is derived from an EMBL/GenBank/DDBJ whole genome shotgun (WGS) entry which is preliminary data.</text>
</comment>
<dbReference type="RefSeq" id="WP_133736242.1">
    <property type="nucleotide sequence ID" value="NZ_SOAX01000004.1"/>
</dbReference>
<dbReference type="Pfam" id="PF01636">
    <property type="entry name" value="APH"/>
    <property type="match status" value="1"/>
</dbReference>